<evidence type="ECO:0000256" key="1">
    <source>
        <dbReference type="SAM" id="Coils"/>
    </source>
</evidence>
<proteinExistence type="predicted"/>
<dbReference type="Gramene" id="GBG60619">
    <property type="protein sequence ID" value="GBG60619"/>
    <property type="gene ID" value="CBR_g8640"/>
</dbReference>
<name>A0A388JS30_CHABU</name>
<protein>
    <submittedName>
        <fullName evidence="3">Uncharacterized protein</fullName>
    </submittedName>
</protein>
<feature type="compositionally biased region" description="Basic and acidic residues" evidence="2">
    <location>
        <begin position="1"/>
        <end position="18"/>
    </location>
</feature>
<sequence length="550" mass="62343">MTERRRPDSAPMDERPTRLDCAPMNERPTRQDSMDMEEKLRLASKAVTEMRKSSRKSSIEEIVQASGYALGCMAGGYGQALFKFTGKIIGVRFAERLRQMVDLFLGHVGRGCSDARKLTFSIRWGGERGDKGGSLPSKERVEEVREEMAALMKQIKRAVWMAREVERQREEMVRLDEERRAKEGENKSLEESIEKKKEERSALVASLNLLQEEIEERRNAVVFTQELLDMMNARVAELKDDIAALDSKKAAKREELQALKKMQKKLVVARGDSEEDQRAVGHCHAESTVEPAIDHSDQAVLVARDVPEKMESCEVEEEEEDAKELASELRYAKARTEGDQHGACRSSWHDVLLPEEPSADMCLNSDAEEDKRRDDDVAGGFQQYMEFCDYAQRYEVLVGALKHFSGSVLKVERKRVFLAIAELALRQVLTPDNCVQAVKDVARNVEEFGQAQGLGEAVGYLLSREILTGCAVKSLLLCMRVRWVRQEFGVAMLKTFHNALQGTKKSKDKELIKFCSSNGLYFWVAMGGRECPRLRGLLTRKGLDFLLTKF</sequence>
<dbReference type="AlphaFoldDB" id="A0A388JS30"/>
<evidence type="ECO:0000313" key="3">
    <source>
        <dbReference type="EMBL" id="GBG60619.1"/>
    </source>
</evidence>
<accession>A0A388JS30</accession>
<dbReference type="EMBL" id="BFEA01000012">
    <property type="protein sequence ID" value="GBG60619.1"/>
    <property type="molecule type" value="Genomic_DNA"/>
</dbReference>
<feature type="coiled-coil region" evidence="1">
    <location>
        <begin position="138"/>
        <end position="265"/>
    </location>
</feature>
<keyword evidence="1" id="KW-0175">Coiled coil</keyword>
<feature type="compositionally biased region" description="Basic and acidic residues" evidence="2">
    <location>
        <begin position="27"/>
        <end position="37"/>
    </location>
</feature>
<keyword evidence="4" id="KW-1185">Reference proteome</keyword>
<gene>
    <name evidence="3" type="ORF">CBR_g8640</name>
</gene>
<evidence type="ECO:0000313" key="4">
    <source>
        <dbReference type="Proteomes" id="UP000265515"/>
    </source>
</evidence>
<evidence type="ECO:0000256" key="2">
    <source>
        <dbReference type="SAM" id="MobiDB-lite"/>
    </source>
</evidence>
<dbReference type="Proteomes" id="UP000265515">
    <property type="component" value="Unassembled WGS sequence"/>
</dbReference>
<organism evidence="3 4">
    <name type="scientific">Chara braunii</name>
    <name type="common">Braun's stonewort</name>
    <dbReference type="NCBI Taxonomy" id="69332"/>
    <lineage>
        <taxon>Eukaryota</taxon>
        <taxon>Viridiplantae</taxon>
        <taxon>Streptophyta</taxon>
        <taxon>Charophyceae</taxon>
        <taxon>Charales</taxon>
        <taxon>Characeae</taxon>
        <taxon>Chara</taxon>
    </lineage>
</organism>
<comment type="caution">
    <text evidence="3">The sequence shown here is derived from an EMBL/GenBank/DDBJ whole genome shotgun (WGS) entry which is preliminary data.</text>
</comment>
<feature type="coiled-coil region" evidence="1">
    <location>
        <begin position="308"/>
        <end position="335"/>
    </location>
</feature>
<feature type="region of interest" description="Disordered" evidence="2">
    <location>
        <begin position="1"/>
        <end position="37"/>
    </location>
</feature>
<reference evidence="3 4" key="1">
    <citation type="journal article" date="2018" name="Cell">
        <title>The Chara Genome: Secondary Complexity and Implications for Plant Terrestrialization.</title>
        <authorList>
            <person name="Nishiyama T."/>
            <person name="Sakayama H."/>
            <person name="Vries J.D."/>
            <person name="Buschmann H."/>
            <person name="Saint-Marcoux D."/>
            <person name="Ullrich K.K."/>
            <person name="Haas F.B."/>
            <person name="Vanderstraeten L."/>
            <person name="Becker D."/>
            <person name="Lang D."/>
            <person name="Vosolsobe S."/>
            <person name="Rombauts S."/>
            <person name="Wilhelmsson P.K.I."/>
            <person name="Janitza P."/>
            <person name="Kern R."/>
            <person name="Heyl A."/>
            <person name="Rumpler F."/>
            <person name="Villalobos L.I.A.C."/>
            <person name="Clay J.M."/>
            <person name="Skokan R."/>
            <person name="Toyoda A."/>
            <person name="Suzuki Y."/>
            <person name="Kagoshima H."/>
            <person name="Schijlen E."/>
            <person name="Tajeshwar N."/>
            <person name="Catarino B."/>
            <person name="Hetherington A.J."/>
            <person name="Saltykova A."/>
            <person name="Bonnot C."/>
            <person name="Breuninger H."/>
            <person name="Symeonidi A."/>
            <person name="Radhakrishnan G.V."/>
            <person name="Van Nieuwerburgh F."/>
            <person name="Deforce D."/>
            <person name="Chang C."/>
            <person name="Karol K.G."/>
            <person name="Hedrich R."/>
            <person name="Ulvskov P."/>
            <person name="Glockner G."/>
            <person name="Delwiche C.F."/>
            <person name="Petrasek J."/>
            <person name="Van de Peer Y."/>
            <person name="Friml J."/>
            <person name="Beilby M."/>
            <person name="Dolan L."/>
            <person name="Kohara Y."/>
            <person name="Sugano S."/>
            <person name="Fujiyama A."/>
            <person name="Delaux P.-M."/>
            <person name="Quint M."/>
            <person name="TheiBen G."/>
            <person name="Hagemann M."/>
            <person name="Harholt J."/>
            <person name="Dunand C."/>
            <person name="Zachgo S."/>
            <person name="Langdale J."/>
            <person name="Maumus F."/>
            <person name="Straeten D.V.D."/>
            <person name="Gould S.B."/>
            <person name="Rensing S.A."/>
        </authorList>
    </citation>
    <scope>NUCLEOTIDE SEQUENCE [LARGE SCALE GENOMIC DNA]</scope>
    <source>
        <strain evidence="3 4">S276</strain>
    </source>
</reference>